<dbReference type="PANTHER" id="PTHR10916:SF0">
    <property type="entry name" value="LARGE RIBOSOMAL SUBUNIT PROTEIN UL29C"/>
    <property type="match status" value="1"/>
</dbReference>
<dbReference type="RefSeq" id="WP_379953401.1">
    <property type="nucleotide sequence ID" value="NZ_JAUYVI010000001.1"/>
</dbReference>
<dbReference type="SUPFAM" id="SSF46561">
    <property type="entry name" value="Ribosomal protein L29 (L29p)"/>
    <property type="match status" value="1"/>
</dbReference>
<dbReference type="GO" id="GO:0005840">
    <property type="term" value="C:ribosome"/>
    <property type="evidence" value="ECO:0007669"/>
    <property type="project" value="UniProtKB-KW"/>
</dbReference>
<comment type="caution">
    <text evidence="6">The sequence shown here is derived from an EMBL/GenBank/DDBJ whole genome shotgun (WGS) entry which is preliminary data.</text>
</comment>
<proteinExistence type="inferred from homology"/>
<sequence>MKAEDLRIKSEDQLKADLVSLQKEAFNLRFQRASGQLENTARVRAVKRDIARVETFLRQKAQAKATAQ</sequence>
<evidence type="ECO:0000256" key="4">
    <source>
        <dbReference type="ARBA" id="ARBA00035204"/>
    </source>
</evidence>
<dbReference type="NCBIfam" id="TIGR00012">
    <property type="entry name" value="L29"/>
    <property type="match status" value="1"/>
</dbReference>
<dbReference type="HAMAP" id="MF_00374">
    <property type="entry name" value="Ribosomal_uL29"/>
    <property type="match status" value="1"/>
</dbReference>
<dbReference type="PROSITE" id="PS00579">
    <property type="entry name" value="RIBOSOMAL_L29"/>
    <property type="match status" value="1"/>
</dbReference>
<dbReference type="InterPro" id="IPR036049">
    <property type="entry name" value="Ribosomal_uL29_sf"/>
</dbReference>
<dbReference type="PANTHER" id="PTHR10916">
    <property type="entry name" value="60S RIBOSOMAL PROTEIN L35/50S RIBOSOMAL PROTEIN L29"/>
    <property type="match status" value="1"/>
</dbReference>
<keyword evidence="3 5" id="KW-0687">Ribonucleoprotein</keyword>
<comment type="similarity">
    <text evidence="1 5">Belongs to the universal ribosomal protein uL29 family.</text>
</comment>
<dbReference type="CDD" id="cd00427">
    <property type="entry name" value="Ribosomal_L29_HIP"/>
    <property type="match status" value="1"/>
</dbReference>
<evidence type="ECO:0000256" key="5">
    <source>
        <dbReference type="HAMAP-Rule" id="MF_00374"/>
    </source>
</evidence>
<reference evidence="7" key="1">
    <citation type="submission" date="2023-08" db="EMBL/GenBank/DDBJ databases">
        <title>Rhodospirillaceae gen. nov., a novel taxon isolated from the Yangtze River Yuezi River estuary sludge.</title>
        <authorList>
            <person name="Ruan L."/>
        </authorList>
    </citation>
    <scope>NUCLEOTIDE SEQUENCE [LARGE SCALE GENOMIC DNA]</scope>
    <source>
        <strain evidence="7">R-7</strain>
    </source>
</reference>
<evidence type="ECO:0000256" key="2">
    <source>
        <dbReference type="ARBA" id="ARBA00022980"/>
    </source>
</evidence>
<keyword evidence="2 5" id="KW-0689">Ribosomal protein</keyword>
<accession>A0ABU0YE86</accession>
<dbReference type="Pfam" id="PF00831">
    <property type="entry name" value="Ribosomal_L29"/>
    <property type="match status" value="1"/>
</dbReference>
<evidence type="ECO:0000256" key="3">
    <source>
        <dbReference type="ARBA" id="ARBA00023274"/>
    </source>
</evidence>
<dbReference type="Proteomes" id="UP001230156">
    <property type="component" value="Unassembled WGS sequence"/>
</dbReference>
<dbReference type="EMBL" id="JAUYVI010000001">
    <property type="protein sequence ID" value="MDQ7246032.1"/>
    <property type="molecule type" value="Genomic_DNA"/>
</dbReference>
<protein>
    <recommendedName>
        <fullName evidence="4 5">Large ribosomal subunit protein uL29</fullName>
    </recommendedName>
</protein>
<evidence type="ECO:0000313" key="6">
    <source>
        <dbReference type="EMBL" id="MDQ7246032.1"/>
    </source>
</evidence>
<name>A0ABU0YE86_9PROT</name>
<dbReference type="InterPro" id="IPR001854">
    <property type="entry name" value="Ribosomal_uL29"/>
</dbReference>
<evidence type="ECO:0000256" key="1">
    <source>
        <dbReference type="ARBA" id="ARBA00009254"/>
    </source>
</evidence>
<organism evidence="6 7">
    <name type="scientific">Dongia sedimenti</name>
    <dbReference type="NCBI Taxonomy" id="3064282"/>
    <lineage>
        <taxon>Bacteria</taxon>
        <taxon>Pseudomonadati</taxon>
        <taxon>Pseudomonadota</taxon>
        <taxon>Alphaproteobacteria</taxon>
        <taxon>Rhodospirillales</taxon>
        <taxon>Dongiaceae</taxon>
        <taxon>Dongia</taxon>
    </lineage>
</organism>
<gene>
    <name evidence="5 6" type="primary">rpmC</name>
    <name evidence="6" type="ORF">Q8A70_00055</name>
</gene>
<keyword evidence="7" id="KW-1185">Reference proteome</keyword>
<dbReference type="InterPro" id="IPR050063">
    <property type="entry name" value="Ribosomal_protein_uL29"/>
</dbReference>
<dbReference type="InterPro" id="IPR018254">
    <property type="entry name" value="Ribosomal_uL29_CS"/>
</dbReference>
<dbReference type="Gene3D" id="1.10.287.310">
    <property type="match status" value="1"/>
</dbReference>
<evidence type="ECO:0000313" key="7">
    <source>
        <dbReference type="Proteomes" id="UP001230156"/>
    </source>
</evidence>